<name>A0ABQ4R3E8_9HYPH</name>
<dbReference type="InterPro" id="IPR008920">
    <property type="entry name" value="TF_FadR/GntR_C"/>
</dbReference>
<dbReference type="InterPro" id="IPR036390">
    <property type="entry name" value="WH_DNA-bd_sf"/>
</dbReference>
<dbReference type="InterPro" id="IPR011711">
    <property type="entry name" value="GntR_C"/>
</dbReference>
<keyword evidence="3" id="KW-0804">Transcription</keyword>
<dbReference type="Pfam" id="PF00392">
    <property type="entry name" value="GntR"/>
    <property type="match status" value="1"/>
</dbReference>
<evidence type="ECO:0000256" key="2">
    <source>
        <dbReference type="ARBA" id="ARBA00023125"/>
    </source>
</evidence>
<evidence type="ECO:0000313" key="5">
    <source>
        <dbReference type="EMBL" id="GJD52167.1"/>
    </source>
</evidence>
<gene>
    <name evidence="5" type="primary">rspR_8</name>
    <name evidence="5" type="ORF">OPKNFCMD_4929</name>
</gene>
<dbReference type="RefSeq" id="WP_128561714.1">
    <property type="nucleotide sequence ID" value="NZ_BPQH01000017.1"/>
</dbReference>
<keyword evidence="6" id="KW-1185">Reference proteome</keyword>
<sequence length="240" mass="26233">MTDAIPFKGKAPHAYRELKRRILTFALEPGQLLNEADLVDELALGRTPIREAIQRLAAEKLVVARPRQTPFVAPILAHELAEIVEIRLVLEVPAARLAAERGSAQQRERLGMAGTQFREHAGRPDDGTGILTSDAAIHGLIAAMSRNTFMADYAERLASFSQRIWWLSVQNTHRDEGFVRCHDELIATVCAGDVNAAGRAAEAHVELFRTRLGRLLQVIPTGAVTGEAPLRPDRSAPGSA</sequence>
<reference evidence="5" key="2">
    <citation type="submission" date="2021-08" db="EMBL/GenBank/DDBJ databases">
        <authorList>
            <person name="Tani A."/>
            <person name="Ola A."/>
            <person name="Ogura Y."/>
            <person name="Katsura K."/>
            <person name="Hayashi T."/>
        </authorList>
    </citation>
    <scope>NUCLEOTIDE SEQUENCE</scope>
    <source>
        <strain evidence="5">KCTC 52305</strain>
    </source>
</reference>
<reference evidence="5" key="1">
    <citation type="journal article" date="2021" name="Front. Microbiol.">
        <title>Comprehensive Comparative Genomics and Phenotyping of Methylobacterium Species.</title>
        <authorList>
            <person name="Alessa O."/>
            <person name="Ogura Y."/>
            <person name="Fujitani Y."/>
            <person name="Takami H."/>
            <person name="Hayashi T."/>
            <person name="Sahin N."/>
            <person name="Tani A."/>
        </authorList>
    </citation>
    <scope>NUCLEOTIDE SEQUENCE</scope>
    <source>
        <strain evidence="5">KCTC 52305</strain>
    </source>
</reference>
<dbReference type="SUPFAM" id="SSF46785">
    <property type="entry name" value="Winged helix' DNA-binding domain"/>
    <property type="match status" value="1"/>
</dbReference>
<feature type="domain" description="HTH gntR-type" evidence="4">
    <location>
        <begin position="8"/>
        <end position="75"/>
    </location>
</feature>
<dbReference type="PANTHER" id="PTHR43537:SF5">
    <property type="entry name" value="UXU OPERON TRANSCRIPTIONAL REGULATOR"/>
    <property type="match status" value="1"/>
</dbReference>
<protein>
    <submittedName>
        <fullName evidence="5">HTH-type transcriptional repressor RspR</fullName>
    </submittedName>
</protein>
<dbReference type="InterPro" id="IPR000524">
    <property type="entry name" value="Tscrpt_reg_HTH_GntR"/>
</dbReference>
<keyword evidence="1" id="KW-0805">Transcription regulation</keyword>
<dbReference type="SMART" id="SM00895">
    <property type="entry name" value="FCD"/>
    <property type="match status" value="1"/>
</dbReference>
<dbReference type="Gene3D" id="1.10.10.10">
    <property type="entry name" value="Winged helix-like DNA-binding domain superfamily/Winged helix DNA-binding domain"/>
    <property type="match status" value="1"/>
</dbReference>
<dbReference type="Pfam" id="PF07729">
    <property type="entry name" value="FCD"/>
    <property type="match status" value="1"/>
</dbReference>
<comment type="caution">
    <text evidence="5">The sequence shown here is derived from an EMBL/GenBank/DDBJ whole genome shotgun (WGS) entry which is preliminary data.</text>
</comment>
<accession>A0ABQ4R3E8</accession>
<dbReference type="InterPro" id="IPR036388">
    <property type="entry name" value="WH-like_DNA-bd_sf"/>
</dbReference>
<dbReference type="PANTHER" id="PTHR43537">
    <property type="entry name" value="TRANSCRIPTIONAL REGULATOR, GNTR FAMILY"/>
    <property type="match status" value="1"/>
</dbReference>
<evidence type="ECO:0000259" key="4">
    <source>
        <dbReference type="PROSITE" id="PS50949"/>
    </source>
</evidence>
<evidence type="ECO:0000256" key="3">
    <source>
        <dbReference type="ARBA" id="ARBA00023163"/>
    </source>
</evidence>
<organism evidence="5 6">
    <name type="scientific">Methylobacterium crusticola</name>
    <dbReference type="NCBI Taxonomy" id="1697972"/>
    <lineage>
        <taxon>Bacteria</taxon>
        <taxon>Pseudomonadati</taxon>
        <taxon>Pseudomonadota</taxon>
        <taxon>Alphaproteobacteria</taxon>
        <taxon>Hyphomicrobiales</taxon>
        <taxon>Methylobacteriaceae</taxon>
        <taxon>Methylobacterium</taxon>
    </lineage>
</organism>
<evidence type="ECO:0000256" key="1">
    <source>
        <dbReference type="ARBA" id="ARBA00023015"/>
    </source>
</evidence>
<dbReference type="SMART" id="SM00345">
    <property type="entry name" value="HTH_GNTR"/>
    <property type="match status" value="1"/>
</dbReference>
<dbReference type="EMBL" id="BPQH01000017">
    <property type="protein sequence ID" value="GJD52167.1"/>
    <property type="molecule type" value="Genomic_DNA"/>
</dbReference>
<dbReference type="PROSITE" id="PS50949">
    <property type="entry name" value="HTH_GNTR"/>
    <property type="match status" value="1"/>
</dbReference>
<dbReference type="Proteomes" id="UP001055167">
    <property type="component" value="Unassembled WGS sequence"/>
</dbReference>
<dbReference type="Gene3D" id="1.20.120.530">
    <property type="entry name" value="GntR ligand-binding domain-like"/>
    <property type="match status" value="1"/>
</dbReference>
<dbReference type="SUPFAM" id="SSF48008">
    <property type="entry name" value="GntR ligand-binding domain-like"/>
    <property type="match status" value="1"/>
</dbReference>
<keyword evidence="2" id="KW-0238">DNA-binding</keyword>
<proteinExistence type="predicted"/>
<evidence type="ECO:0000313" key="6">
    <source>
        <dbReference type="Proteomes" id="UP001055167"/>
    </source>
</evidence>